<dbReference type="OrthoDB" id="9813820at2"/>
<gene>
    <name evidence="3" type="ORF">DB31_5252</name>
</gene>
<dbReference type="Pfam" id="PF00578">
    <property type="entry name" value="AhpC-TSA"/>
    <property type="match status" value="1"/>
</dbReference>
<dbReference type="GO" id="GO:0016209">
    <property type="term" value="F:antioxidant activity"/>
    <property type="evidence" value="ECO:0007669"/>
    <property type="project" value="InterPro"/>
</dbReference>
<dbReference type="PROSITE" id="PS51257">
    <property type="entry name" value="PROKAR_LIPOPROTEIN"/>
    <property type="match status" value="1"/>
</dbReference>
<comment type="caution">
    <text evidence="3">The sequence shown here is derived from an EMBL/GenBank/DDBJ whole genome shotgun (WGS) entry which is preliminary data.</text>
</comment>
<dbReference type="Proteomes" id="UP000028725">
    <property type="component" value="Unassembled WGS sequence"/>
</dbReference>
<dbReference type="PANTHER" id="PTHR42852:SF17">
    <property type="entry name" value="THIOREDOXIN-LIKE PROTEIN HI_1115"/>
    <property type="match status" value="1"/>
</dbReference>
<feature type="signal peptide" evidence="1">
    <location>
        <begin position="1"/>
        <end position="21"/>
    </location>
</feature>
<keyword evidence="1" id="KW-0732">Signal</keyword>
<dbReference type="InterPro" id="IPR013766">
    <property type="entry name" value="Thioredoxin_domain"/>
</dbReference>
<dbReference type="Gene3D" id="3.40.30.10">
    <property type="entry name" value="Glutaredoxin"/>
    <property type="match status" value="1"/>
</dbReference>
<dbReference type="CDD" id="cd02966">
    <property type="entry name" value="TlpA_like_family"/>
    <property type="match status" value="1"/>
</dbReference>
<keyword evidence="4" id="KW-1185">Reference proteome</keyword>
<dbReference type="InterPro" id="IPR000866">
    <property type="entry name" value="AhpC/TSA"/>
</dbReference>
<evidence type="ECO:0000256" key="1">
    <source>
        <dbReference type="SAM" id="SignalP"/>
    </source>
</evidence>
<evidence type="ECO:0000259" key="2">
    <source>
        <dbReference type="PROSITE" id="PS51352"/>
    </source>
</evidence>
<dbReference type="GO" id="GO:0016491">
    <property type="term" value="F:oxidoreductase activity"/>
    <property type="evidence" value="ECO:0007669"/>
    <property type="project" value="InterPro"/>
</dbReference>
<name>A0A085WR97_9BACT</name>
<dbReference type="PANTHER" id="PTHR42852">
    <property type="entry name" value="THIOL:DISULFIDE INTERCHANGE PROTEIN DSBE"/>
    <property type="match status" value="1"/>
</dbReference>
<sequence>MSVLVGRALACALLLGLTACKSGPEPVEAPGAGFLGALALPALGPQRAAAADLSGRVVLVNFMATWCFPCVAEMPTLEALQRDYGSQGLQVVAVGMDLEGARVLSPFADHYELRYPLLIADERIISGQSAFGPIIALPTSFILDRQGRAVAAWQGVAGHEDLAKAIEKALKR</sequence>
<dbReference type="InterPro" id="IPR036249">
    <property type="entry name" value="Thioredoxin-like_sf"/>
</dbReference>
<dbReference type="EMBL" id="JMCB01000003">
    <property type="protein sequence ID" value="KFE70210.1"/>
    <property type="molecule type" value="Genomic_DNA"/>
</dbReference>
<dbReference type="InterPro" id="IPR050553">
    <property type="entry name" value="Thioredoxin_ResA/DsbE_sf"/>
</dbReference>
<evidence type="ECO:0000313" key="3">
    <source>
        <dbReference type="EMBL" id="KFE70210.1"/>
    </source>
</evidence>
<organism evidence="3 4">
    <name type="scientific">Hyalangium minutum</name>
    <dbReference type="NCBI Taxonomy" id="394096"/>
    <lineage>
        <taxon>Bacteria</taxon>
        <taxon>Pseudomonadati</taxon>
        <taxon>Myxococcota</taxon>
        <taxon>Myxococcia</taxon>
        <taxon>Myxococcales</taxon>
        <taxon>Cystobacterineae</taxon>
        <taxon>Archangiaceae</taxon>
        <taxon>Hyalangium</taxon>
    </lineage>
</organism>
<protein>
    <submittedName>
        <fullName evidence="3">Thioredoxin family protein</fullName>
    </submittedName>
</protein>
<feature type="chain" id="PRO_5001800007" evidence="1">
    <location>
        <begin position="22"/>
        <end position="172"/>
    </location>
</feature>
<dbReference type="SUPFAM" id="SSF52833">
    <property type="entry name" value="Thioredoxin-like"/>
    <property type="match status" value="1"/>
</dbReference>
<dbReference type="STRING" id="394096.DB31_5252"/>
<dbReference type="AlphaFoldDB" id="A0A085WR97"/>
<dbReference type="RefSeq" id="WP_044184992.1">
    <property type="nucleotide sequence ID" value="NZ_JMCB01000003.1"/>
</dbReference>
<evidence type="ECO:0000313" key="4">
    <source>
        <dbReference type="Proteomes" id="UP000028725"/>
    </source>
</evidence>
<proteinExistence type="predicted"/>
<dbReference type="PROSITE" id="PS51352">
    <property type="entry name" value="THIOREDOXIN_2"/>
    <property type="match status" value="1"/>
</dbReference>
<reference evidence="3 4" key="1">
    <citation type="submission" date="2014-04" db="EMBL/GenBank/DDBJ databases">
        <title>Genome assembly of Hyalangium minutum DSM 14724.</title>
        <authorList>
            <person name="Sharma G."/>
            <person name="Subramanian S."/>
        </authorList>
    </citation>
    <scope>NUCLEOTIDE SEQUENCE [LARGE SCALE GENOMIC DNA]</scope>
    <source>
        <strain evidence="3 4">DSM 14724</strain>
    </source>
</reference>
<feature type="domain" description="Thioredoxin" evidence="2">
    <location>
        <begin position="38"/>
        <end position="171"/>
    </location>
</feature>
<accession>A0A085WR97</accession>